<dbReference type="Pfam" id="PF02566">
    <property type="entry name" value="OsmC"/>
    <property type="match status" value="1"/>
</dbReference>
<sequence length="166" mass="17516">MAYYLTRSLLSLSALNPLGGSIRAFSNMYTATCTATGGRDGQVVCDDDRSHLDVKLTKPKQMGGSGVAGTNPEELFAAGYSACFLAAMGLAAQKLKTPLPKSSSVSAAVTIGKHDNGNFGFKVDLTVKIPNAKQEDADAITKAAHYICPYSHATRNNVEVNIKTTI</sequence>
<dbReference type="EMBL" id="CAJOBS010000055">
    <property type="protein sequence ID" value="CAF4481423.1"/>
    <property type="molecule type" value="Genomic_DNA"/>
</dbReference>
<reference evidence="2" key="1">
    <citation type="submission" date="2021-02" db="EMBL/GenBank/DDBJ databases">
        <authorList>
            <person name="Nowell W R."/>
        </authorList>
    </citation>
    <scope>NUCLEOTIDE SEQUENCE</scope>
</reference>
<evidence type="ECO:0000313" key="2">
    <source>
        <dbReference type="EMBL" id="CAF3381991.1"/>
    </source>
</evidence>
<dbReference type="GO" id="GO:0006979">
    <property type="term" value="P:response to oxidative stress"/>
    <property type="evidence" value="ECO:0007669"/>
    <property type="project" value="InterPro"/>
</dbReference>
<dbReference type="InterPro" id="IPR015946">
    <property type="entry name" value="KH_dom-like_a/b"/>
</dbReference>
<dbReference type="InterPro" id="IPR003718">
    <property type="entry name" value="OsmC/Ohr_fam"/>
</dbReference>
<evidence type="ECO:0008006" key="5">
    <source>
        <dbReference type="Google" id="ProtNLM"/>
    </source>
</evidence>
<evidence type="ECO:0000256" key="1">
    <source>
        <dbReference type="ARBA" id="ARBA00007378"/>
    </source>
</evidence>
<dbReference type="EMBL" id="CAJNYV010000761">
    <property type="protein sequence ID" value="CAF3381991.1"/>
    <property type="molecule type" value="Genomic_DNA"/>
</dbReference>
<dbReference type="SUPFAM" id="SSF82784">
    <property type="entry name" value="OsmC-like"/>
    <property type="match status" value="1"/>
</dbReference>
<organism evidence="2 4">
    <name type="scientific">Rotaria socialis</name>
    <dbReference type="NCBI Taxonomy" id="392032"/>
    <lineage>
        <taxon>Eukaryota</taxon>
        <taxon>Metazoa</taxon>
        <taxon>Spiralia</taxon>
        <taxon>Gnathifera</taxon>
        <taxon>Rotifera</taxon>
        <taxon>Eurotatoria</taxon>
        <taxon>Bdelloidea</taxon>
        <taxon>Philodinida</taxon>
        <taxon>Philodinidae</taxon>
        <taxon>Rotaria</taxon>
    </lineage>
</organism>
<dbReference type="Proteomes" id="UP000663838">
    <property type="component" value="Unassembled WGS sequence"/>
</dbReference>
<gene>
    <name evidence="2" type="ORF">KIK155_LOCUS6393</name>
    <name evidence="3" type="ORF">TOA249_LOCUS1836</name>
</gene>
<name>A0A817YS90_9BILA</name>
<dbReference type="Gene3D" id="2.20.25.10">
    <property type="match status" value="1"/>
</dbReference>
<accession>A0A817YS90</accession>
<dbReference type="Gene3D" id="3.30.300.20">
    <property type="match status" value="1"/>
</dbReference>
<dbReference type="AlphaFoldDB" id="A0A817YS90"/>
<proteinExistence type="inferred from homology"/>
<dbReference type="Proteomes" id="UP000663865">
    <property type="component" value="Unassembled WGS sequence"/>
</dbReference>
<dbReference type="InterPro" id="IPR036102">
    <property type="entry name" value="OsmC/Ohrsf"/>
</dbReference>
<dbReference type="NCBIfam" id="TIGR03561">
    <property type="entry name" value="organ_hyd_perox"/>
    <property type="match status" value="1"/>
</dbReference>
<comment type="caution">
    <text evidence="2">The sequence shown here is derived from an EMBL/GenBank/DDBJ whole genome shotgun (WGS) entry which is preliminary data.</text>
</comment>
<evidence type="ECO:0000313" key="3">
    <source>
        <dbReference type="EMBL" id="CAF4481423.1"/>
    </source>
</evidence>
<dbReference type="InterPro" id="IPR019953">
    <property type="entry name" value="OHR"/>
</dbReference>
<dbReference type="PANTHER" id="PTHR33797">
    <property type="entry name" value="ORGANIC HYDROPEROXIDE RESISTANCE PROTEIN-LIKE"/>
    <property type="match status" value="1"/>
</dbReference>
<evidence type="ECO:0000313" key="4">
    <source>
        <dbReference type="Proteomes" id="UP000663865"/>
    </source>
</evidence>
<comment type="similarity">
    <text evidence="1">Belongs to the OsmC/Ohr family.</text>
</comment>
<dbReference type="PANTHER" id="PTHR33797:SF2">
    <property type="entry name" value="ORGANIC HYDROPEROXIDE RESISTANCE PROTEIN-LIKE"/>
    <property type="match status" value="1"/>
</dbReference>
<protein>
    <recommendedName>
        <fullName evidence="5">Organic hydroperoxide resistance protein</fullName>
    </recommendedName>
</protein>